<dbReference type="GO" id="GO:0009249">
    <property type="term" value="P:protein lipoylation"/>
    <property type="evidence" value="ECO:0007669"/>
    <property type="project" value="UniProtKB-ARBA"/>
</dbReference>
<dbReference type="AlphaFoldDB" id="G8TWJ0"/>
<dbReference type="Gene3D" id="3.30.390.50">
    <property type="entry name" value="CO dehydrogenase flavoprotein, C-terminal domain"/>
    <property type="match status" value="1"/>
</dbReference>
<dbReference type="HOGENOM" id="CLU_022986_1_1_9"/>
<feature type="domain" description="BPL/LPL catalytic" evidence="1">
    <location>
        <begin position="27"/>
        <end position="217"/>
    </location>
</feature>
<proteinExistence type="predicted"/>
<dbReference type="InterPro" id="IPR004143">
    <property type="entry name" value="BPL_LPL_catalytic"/>
</dbReference>
<dbReference type="CDD" id="cd16443">
    <property type="entry name" value="LplA"/>
    <property type="match status" value="1"/>
</dbReference>
<evidence type="ECO:0000259" key="1">
    <source>
        <dbReference type="PROSITE" id="PS51733"/>
    </source>
</evidence>
<evidence type="ECO:0000313" key="2">
    <source>
        <dbReference type="EMBL" id="AEW04888.1"/>
    </source>
</evidence>
<dbReference type="GO" id="GO:0016740">
    <property type="term" value="F:transferase activity"/>
    <property type="evidence" value="ECO:0007669"/>
    <property type="project" value="UniProtKB-ARBA"/>
</dbReference>
<dbReference type="SUPFAM" id="SSF55681">
    <property type="entry name" value="Class II aaRS and biotin synthetases"/>
    <property type="match status" value="1"/>
</dbReference>
<dbReference type="GO" id="GO:0016874">
    <property type="term" value="F:ligase activity"/>
    <property type="evidence" value="ECO:0007669"/>
    <property type="project" value="UniProtKB-KW"/>
</dbReference>
<protein>
    <submittedName>
        <fullName evidence="2">Biotin/lipoate A/B protein ligase</fullName>
    </submittedName>
</protein>
<sequence>MRYLNLGYVSAPWSQSVYHALAERLKPGDPVTLVTVSPQTPYVCVGYHQVASREIDRAYCESEGILVGRRKVGGGAVWLDEDQIFWHLLLPGSSLSVEALYRSMLVAPVRAYRRLGISAEHRPVNDLVVGPRKIGGTGAATIGQTLVLVGSLMMDFDVQQMSRVLKVPSEKFRDKLVQSLEDYMTTVRRELGDRMPSREEATRVLVESFAEVLNEPIEPDQLSPDEWLAVRQEADALFDPAFVYRDEGWIQPGVKIRDGVRLWEGVTKAPGGLIRAIWREADGRFDDVVLSGDFFIEPPETLEVFRRTLLGRPANAEEAAGCWDQVASHALTPGLTRDHVLAAFSTKSPLVVT</sequence>
<dbReference type="Proteomes" id="UP000005439">
    <property type="component" value="Chromosome"/>
</dbReference>
<dbReference type="Gene3D" id="3.30.930.10">
    <property type="entry name" value="Bira Bifunctional Protein, Domain 2"/>
    <property type="match status" value="1"/>
</dbReference>
<accession>G8TWJ0</accession>
<organism evidence="2 3">
    <name type="scientific">Sulfobacillus acidophilus (strain ATCC 700253 / DSM 10332 / NAL)</name>
    <dbReference type="NCBI Taxonomy" id="679936"/>
    <lineage>
        <taxon>Bacteria</taxon>
        <taxon>Bacillati</taxon>
        <taxon>Bacillota</taxon>
        <taxon>Clostridia</taxon>
        <taxon>Eubacteriales</taxon>
        <taxon>Clostridiales Family XVII. Incertae Sedis</taxon>
        <taxon>Sulfobacillus</taxon>
    </lineage>
</organism>
<name>G8TWJ0_SULAD</name>
<dbReference type="InterPro" id="IPR050664">
    <property type="entry name" value="Octanoyltrans_LipM/LipL"/>
</dbReference>
<dbReference type="EMBL" id="CP003179">
    <property type="protein sequence ID" value="AEW04888.1"/>
    <property type="molecule type" value="Genomic_DNA"/>
</dbReference>
<dbReference type="STRING" id="679936.Sulac_1391"/>
<dbReference type="PATRIC" id="fig|679936.5.peg.1457"/>
<reference evidence="3" key="1">
    <citation type="submission" date="2011-12" db="EMBL/GenBank/DDBJ databases">
        <title>The complete genome of chromosome of Sulfobacillus acidophilus DSM 10332.</title>
        <authorList>
            <person name="Lucas S."/>
            <person name="Han J."/>
            <person name="Lapidus A."/>
            <person name="Bruce D."/>
            <person name="Goodwin L."/>
            <person name="Pitluck S."/>
            <person name="Peters L."/>
            <person name="Kyrpides N."/>
            <person name="Mavromatis K."/>
            <person name="Ivanova N."/>
            <person name="Mikhailova N."/>
            <person name="Chertkov O."/>
            <person name="Saunders E."/>
            <person name="Detter J.C."/>
            <person name="Tapia R."/>
            <person name="Han C."/>
            <person name="Land M."/>
            <person name="Hauser L."/>
            <person name="Markowitz V."/>
            <person name="Cheng J.-F."/>
            <person name="Hugenholtz P."/>
            <person name="Woyke T."/>
            <person name="Wu D."/>
            <person name="Pukall R."/>
            <person name="Gehrich-Schroeter G."/>
            <person name="Schneider S."/>
            <person name="Klenk H.-P."/>
            <person name="Eisen J.A."/>
        </authorList>
    </citation>
    <scope>NUCLEOTIDE SEQUENCE [LARGE SCALE GENOMIC DNA]</scope>
    <source>
        <strain evidence="3">ATCC 700253 / DSM 10332 / NAL</strain>
    </source>
</reference>
<dbReference type="Pfam" id="PF21948">
    <property type="entry name" value="LplA-B_cat"/>
    <property type="match status" value="1"/>
</dbReference>
<dbReference type="PROSITE" id="PS51733">
    <property type="entry name" value="BPL_LPL_CATALYTIC"/>
    <property type="match status" value="1"/>
</dbReference>
<keyword evidence="3" id="KW-1185">Reference proteome</keyword>
<evidence type="ECO:0000313" key="3">
    <source>
        <dbReference type="Proteomes" id="UP000005439"/>
    </source>
</evidence>
<gene>
    <name evidence="2" type="ordered locus">Sulac_1391</name>
</gene>
<dbReference type="PANTHER" id="PTHR43679">
    <property type="entry name" value="OCTANOYLTRANSFERASE LIPM-RELATED"/>
    <property type="match status" value="1"/>
</dbReference>
<dbReference type="GO" id="GO:0140096">
    <property type="term" value="F:catalytic activity, acting on a protein"/>
    <property type="evidence" value="ECO:0007669"/>
    <property type="project" value="UniProtKB-ARBA"/>
</dbReference>
<dbReference type="PANTHER" id="PTHR43679:SF2">
    <property type="entry name" value="OCTANOYL-[GCVH]:PROTEIN N-OCTANOYLTRANSFERASE"/>
    <property type="match status" value="1"/>
</dbReference>
<reference evidence="2 3" key="2">
    <citation type="journal article" date="2012" name="Stand. Genomic Sci.">
        <title>Complete genome sequence of the moderately thermophilic mineral-sulfide-oxidizing firmicute Sulfobacillus acidophilus type strain (NAL(T)).</title>
        <authorList>
            <person name="Anderson I."/>
            <person name="Chertkov O."/>
            <person name="Chen A."/>
            <person name="Saunders E."/>
            <person name="Lapidus A."/>
            <person name="Nolan M."/>
            <person name="Lucas S."/>
            <person name="Hammon N."/>
            <person name="Deshpande S."/>
            <person name="Cheng J.F."/>
            <person name="Han C."/>
            <person name="Tapia R."/>
            <person name="Goodwin L.A."/>
            <person name="Pitluck S."/>
            <person name="Liolios K."/>
            <person name="Pagani I."/>
            <person name="Ivanova N."/>
            <person name="Mikhailova N."/>
            <person name="Pati A."/>
            <person name="Palaniappan K."/>
            <person name="Land M."/>
            <person name="Pan C."/>
            <person name="Rohde M."/>
            <person name="Pukall R."/>
            <person name="Goker M."/>
            <person name="Detter J.C."/>
            <person name="Woyke T."/>
            <person name="Bristow J."/>
            <person name="Eisen J.A."/>
            <person name="Markowitz V."/>
            <person name="Hugenholtz P."/>
            <person name="Kyrpides N.C."/>
            <person name="Klenk H.P."/>
            <person name="Mavromatis K."/>
        </authorList>
    </citation>
    <scope>NUCLEOTIDE SEQUENCE [LARGE SCALE GENOMIC DNA]</scope>
    <source>
        <strain evidence="3">ATCC 700253 / DSM 10332 / NAL</strain>
    </source>
</reference>
<dbReference type="KEGG" id="sap:Sulac_1391"/>
<dbReference type="InterPro" id="IPR045864">
    <property type="entry name" value="aa-tRNA-synth_II/BPL/LPL"/>
</dbReference>
<keyword evidence="2" id="KW-0436">Ligase</keyword>